<feature type="compositionally biased region" description="Basic and acidic residues" evidence="1">
    <location>
        <begin position="552"/>
        <end position="561"/>
    </location>
</feature>
<name>A0A2V3IUA5_9FLOR</name>
<keyword evidence="4" id="KW-1185">Reference proteome</keyword>
<feature type="transmembrane region" description="Helical" evidence="2">
    <location>
        <begin position="87"/>
        <end position="107"/>
    </location>
</feature>
<comment type="caution">
    <text evidence="3">The sequence shown here is derived from an EMBL/GenBank/DDBJ whole genome shotgun (WGS) entry which is preliminary data.</text>
</comment>
<feature type="transmembrane region" description="Helical" evidence="2">
    <location>
        <begin position="756"/>
        <end position="785"/>
    </location>
</feature>
<keyword evidence="2" id="KW-1133">Transmembrane helix</keyword>
<reference evidence="3 4" key="1">
    <citation type="journal article" date="2018" name="Mol. Biol. Evol.">
        <title>Analysis of the draft genome of the red seaweed Gracilariopsis chorda provides insights into genome size evolution in Rhodophyta.</title>
        <authorList>
            <person name="Lee J."/>
            <person name="Yang E.C."/>
            <person name="Graf L."/>
            <person name="Yang J.H."/>
            <person name="Qiu H."/>
            <person name="Zel Zion U."/>
            <person name="Chan C.X."/>
            <person name="Stephens T.G."/>
            <person name="Weber A.P.M."/>
            <person name="Boo G.H."/>
            <person name="Boo S.M."/>
            <person name="Kim K.M."/>
            <person name="Shin Y."/>
            <person name="Jung M."/>
            <person name="Lee S.J."/>
            <person name="Yim H.S."/>
            <person name="Lee J.H."/>
            <person name="Bhattacharya D."/>
            <person name="Yoon H.S."/>
        </authorList>
    </citation>
    <scope>NUCLEOTIDE SEQUENCE [LARGE SCALE GENOMIC DNA]</scope>
    <source>
        <strain evidence="3 4">SKKU-2015</strain>
        <tissue evidence="3">Whole body</tissue>
    </source>
</reference>
<feature type="region of interest" description="Disordered" evidence="1">
    <location>
        <begin position="527"/>
        <end position="594"/>
    </location>
</feature>
<dbReference type="OrthoDB" id="6030at2759"/>
<feature type="transmembrane region" description="Helical" evidence="2">
    <location>
        <begin position="202"/>
        <end position="222"/>
    </location>
</feature>
<keyword evidence="2" id="KW-0812">Transmembrane</keyword>
<keyword evidence="2" id="KW-0472">Membrane</keyword>
<feature type="compositionally biased region" description="Polar residues" evidence="1">
    <location>
        <begin position="406"/>
        <end position="428"/>
    </location>
</feature>
<feature type="transmembrane region" description="Helical" evidence="2">
    <location>
        <begin position="791"/>
        <end position="812"/>
    </location>
</feature>
<feature type="transmembrane region" description="Helical" evidence="2">
    <location>
        <begin position="12"/>
        <end position="29"/>
    </location>
</feature>
<evidence type="ECO:0000313" key="4">
    <source>
        <dbReference type="Proteomes" id="UP000247409"/>
    </source>
</evidence>
<proteinExistence type="predicted"/>
<organism evidence="3 4">
    <name type="scientific">Gracilariopsis chorda</name>
    <dbReference type="NCBI Taxonomy" id="448386"/>
    <lineage>
        <taxon>Eukaryota</taxon>
        <taxon>Rhodophyta</taxon>
        <taxon>Florideophyceae</taxon>
        <taxon>Rhodymeniophycidae</taxon>
        <taxon>Gracilariales</taxon>
        <taxon>Gracilariaceae</taxon>
        <taxon>Gracilariopsis</taxon>
    </lineage>
</organism>
<feature type="compositionally biased region" description="Basic and acidic residues" evidence="1">
    <location>
        <begin position="615"/>
        <end position="636"/>
    </location>
</feature>
<evidence type="ECO:0000256" key="2">
    <source>
        <dbReference type="SAM" id="Phobius"/>
    </source>
</evidence>
<protein>
    <submittedName>
        <fullName evidence="3">Uncharacterized protein</fullName>
    </submittedName>
</protein>
<evidence type="ECO:0000256" key="1">
    <source>
        <dbReference type="SAM" id="MobiDB-lite"/>
    </source>
</evidence>
<feature type="transmembrane region" description="Helical" evidence="2">
    <location>
        <begin position="49"/>
        <end position="67"/>
    </location>
</feature>
<accession>A0A2V3IUA5</accession>
<dbReference type="AlphaFoldDB" id="A0A2V3IUA5"/>
<evidence type="ECO:0000313" key="3">
    <source>
        <dbReference type="EMBL" id="PXF45691.1"/>
    </source>
</evidence>
<dbReference type="EMBL" id="NBIV01000055">
    <property type="protein sequence ID" value="PXF45691.1"/>
    <property type="molecule type" value="Genomic_DNA"/>
</dbReference>
<sequence length="935" mass="105611">MAAGTISTRLAEWLLVALIVFSLIFEALLHRLEHWINHKHQHLQAVTRVLYRELMVLGLVSFIFILYETIAKPTGDTVLSFEFAHVFIFLLAIFYTIVLIVAMVTSLRLSKRWKEMEQVDLVRYLHLKEKYTQFRHRIHEHKGSYWQLFHWWFPNIKNLFRYWDLHELMAFHDIRFQVIYYRNLPEHFRFASFLRKIKSASFLELVETHWSLYAILLVLVLADILRRYLTRSDIDTPVKAAAKVVMRAAVDKKDLPPYEPDNAESAFIIVSAVLLGIFCQVLSSKIRKIYWELTKHPRVYYNNVEPAVLTEELHNAVEQRREAERSRRRSLSMFMDETGELADDEGVYGKAQGADSLVTKGKDTEAGKAHDADGAMSEISAADTHASERGTLKYSALRAEGFRKTSSMRSMDAINSSDRFAQAPSRSSVELRRPVRSDLSANMASESDSQLYVDQPSVNAGERKNGVPRAADNLPAELQETARRHSLDLTRAPAVAPGVVKSPLATAPGMQPSSVAMAAVSAARRRSLEGNPALPQRSSVEYTGGDNGRSSVDMDRDDGNGRRSINSPRVLSHLSSKRGSVDDDTSRTTLGFRNSLDTGRRRSIELAIAMPHDELAERHHASSVDISDRERDRDVEAGVSSDGGVAMRNSGLPDRQDERSQWARVKQAASSKDRNESGTSQDEEESAASSRQQKSFFRQKSLALLNATILRNLELEERARNTEPAYYPWVIRKLFPRVTRVASPIEKLFWFGSHKFYMWCVEFTMFFSTVLLAAAFASLSLLLLYHREINAANIVSFVLPPLTLMFVLLRIAGIMKKYIFIIHNASLVPEAIAIEAIHSATQKGPVVAAYELSDDSGDETDLEQREAAAEKRRKLGRYFRSEAEIGNVMGIEAEDAIRTSDAASASARRARKRSLLLKLRSRRTDAFGEKGVEAV</sequence>
<feature type="region of interest" description="Disordered" evidence="1">
    <location>
        <begin position="615"/>
        <end position="693"/>
    </location>
</feature>
<feature type="compositionally biased region" description="Polar residues" evidence="1">
    <location>
        <begin position="439"/>
        <end position="458"/>
    </location>
</feature>
<feature type="compositionally biased region" description="Polar residues" evidence="1">
    <location>
        <begin position="563"/>
        <end position="578"/>
    </location>
</feature>
<gene>
    <name evidence="3" type="ORF">BWQ96_04595</name>
</gene>
<dbReference type="Proteomes" id="UP000247409">
    <property type="component" value="Unassembled WGS sequence"/>
</dbReference>
<feature type="region of interest" description="Disordered" evidence="1">
    <location>
        <begin position="406"/>
        <end position="474"/>
    </location>
</feature>